<gene>
    <name evidence="2" type="ORF">ABR63_07610</name>
</gene>
<sequence length="149" mass="17004">MIDHSKEIIKGKLILYAIALDDRSWNLLDDIFHEDAVATYGNKDIDFVIESKSRADILRMCKDSLGGCGTTQHLLGNFRINIQSAEATSKCYVRAYHVGLEPNANEFYEMYGEYQDQWKLSNGSWMISKRNLRVDHESGNRDKVLAPGE</sequence>
<proteinExistence type="predicted"/>
<name>A0A0R2PV33_9GAMM</name>
<dbReference type="Proteomes" id="UP000050874">
    <property type="component" value="Unassembled WGS sequence"/>
</dbReference>
<accession>A0A0R2PV33</accession>
<dbReference type="EMBL" id="LIAV01000057">
    <property type="protein sequence ID" value="KRO40832.1"/>
    <property type="molecule type" value="Genomic_DNA"/>
</dbReference>
<dbReference type="Gene3D" id="3.10.450.50">
    <property type="match status" value="1"/>
</dbReference>
<reference evidence="3" key="1">
    <citation type="submission" date="2015-10" db="EMBL/GenBank/DDBJ databases">
        <title>Metagenome-Assembled Genomes uncover a global brackish microbiome.</title>
        <authorList>
            <person name="Hugerth L.W."/>
            <person name="Larsson J."/>
            <person name="Alneberg J."/>
            <person name="Lindh M.V."/>
            <person name="Legrand C."/>
            <person name="Pinhassi J."/>
            <person name="Andersson A."/>
        </authorList>
    </citation>
    <scope>NUCLEOTIDE SEQUENCE [LARGE SCALE GENOMIC DNA]</scope>
</reference>
<evidence type="ECO:0000313" key="2">
    <source>
        <dbReference type="EMBL" id="KRO40832.1"/>
    </source>
</evidence>
<dbReference type="SUPFAM" id="SSF54427">
    <property type="entry name" value="NTF2-like"/>
    <property type="match status" value="1"/>
</dbReference>
<protein>
    <recommendedName>
        <fullName evidence="1">SnoaL-like domain-containing protein</fullName>
    </recommendedName>
</protein>
<dbReference type="Pfam" id="PF13577">
    <property type="entry name" value="SnoaL_4"/>
    <property type="match status" value="1"/>
</dbReference>
<evidence type="ECO:0000313" key="3">
    <source>
        <dbReference type="Proteomes" id="UP000050874"/>
    </source>
</evidence>
<evidence type="ECO:0000259" key="1">
    <source>
        <dbReference type="Pfam" id="PF13577"/>
    </source>
</evidence>
<feature type="domain" description="SnoaL-like" evidence="1">
    <location>
        <begin position="9"/>
        <end position="131"/>
    </location>
</feature>
<dbReference type="InterPro" id="IPR037401">
    <property type="entry name" value="SnoaL-like"/>
</dbReference>
<organism evidence="2 3">
    <name type="scientific">SAR86 cluster bacterium BACL1 MAG-120920-bin57</name>
    <dbReference type="NCBI Taxonomy" id="1655571"/>
    <lineage>
        <taxon>Bacteria</taxon>
        <taxon>Pseudomonadati</taxon>
        <taxon>Pseudomonadota</taxon>
        <taxon>Gammaproteobacteria</taxon>
        <taxon>SAR86 cluster</taxon>
    </lineage>
</organism>
<dbReference type="AlphaFoldDB" id="A0A0R2PV33"/>
<dbReference type="InterPro" id="IPR032710">
    <property type="entry name" value="NTF2-like_dom_sf"/>
</dbReference>
<comment type="caution">
    <text evidence="2">The sequence shown here is derived from an EMBL/GenBank/DDBJ whole genome shotgun (WGS) entry which is preliminary data.</text>
</comment>